<evidence type="ECO:0000313" key="2">
    <source>
        <dbReference type="EMBL" id="EIT85856.1"/>
    </source>
</evidence>
<keyword evidence="1" id="KW-1133">Transmembrane helix</keyword>
<evidence type="ECO:0000313" key="3">
    <source>
        <dbReference type="Proteomes" id="UP000004080"/>
    </source>
</evidence>
<dbReference type="Proteomes" id="UP000004080">
    <property type="component" value="Unassembled WGS sequence"/>
</dbReference>
<evidence type="ECO:0008006" key="4">
    <source>
        <dbReference type="Google" id="ProtNLM"/>
    </source>
</evidence>
<dbReference type="eggNOG" id="COG4698">
    <property type="taxonomic scope" value="Bacteria"/>
</dbReference>
<keyword evidence="1" id="KW-0472">Membrane</keyword>
<sequence>MKNGWKIAFFTLIGLLLAGIVILAVFLFSDGQATKHSESGASLSGKKLFTINTGNQQAAYLMNEELKKQKNIDLHVSLKEQVELDGSANIFGKKVHFEMMMEPEVLKNGDLVLHEKEVKVGALHLPGQQVLQVVAATTDVPSYVDINAADQTITVHLSKIDHKGSIRIKARSVNLRNNEIKADVYAK</sequence>
<dbReference type="Pfam" id="PF09911">
    <property type="entry name" value="DUF2140"/>
    <property type="match status" value="1"/>
</dbReference>
<proteinExistence type="predicted"/>
<dbReference type="InterPro" id="IPR018672">
    <property type="entry name" value="DUF2140"/>
</dbReference>
<dbReference type="EMBL" id="AKKV01000024">
    <property type="protein sequence ID" value="EIT85856.1"/>
    <property type="molecule type" value="Genomic_DNA"/>
</dbReference>
<name>I8J286_9BACL</name>
<dbReference type="RefSeq" id="WP_007201788.1">
    <property type="nucleotide sequence ID" value="NZ_AKKV01000024.1"/>
</dbReference>
<keyword evidence="3" id="KW-1185">Reference proteome</keyword>
<protein>
    <recommendedName>
        <fullName evidence="4">DUF2140 family protein</fullName>
    </recommendedName>
</protein>
<keyword evidence="1" id="KW-0812">Transmembrane</keyword>
<dbReference type="PATRIC" id="fig|1196324.3.peg.1738"/>
<dbReference type="AlphaFoldDB" id="I8J286"/>
<reference evidence="2 3" key="1">
    <citation type="journal article" date="2012" name="J. Bacteriol.">
        <title>Genome of Bacillus macauensis ZFHKF-1, a Long-Chain-Forming Bacterium.</title>
        <authorList>
            <person name="Cai L."/>
            <person name="Zhang T."/>
        </authorList>
    </citation>
    <scope>NUCLEOTIDE SEQUENCE [LARGE SCALE GENOMIC DNA]</scope>
    <source>
        <strain evidence="2 3">ZFHKF-1</strain>
    </source>
</reference>
<dbReference type="OrthoDB" id="2412610at2"/>
<gene>
    <name evidence="2" type="ORF">A374_08474</name>
</gene>
<comment type="caution">
    <text evidence="2">The sequence shown here is derived from an EMBL/GenBank/DDBJ whole genome shotgun (WGS) entry which is preliminary data.</text>
</comment>
<evidence type="ECO:0000256" key="1">
    <source>
        <dbReference type="SAM" id="Phobius"/>
    </source>
</evidence>
<organism evidence="2 3">
    <name type="scientific">Fictibacillus macauensis ZFHKF-1</name>
    <dbReference type="NCBI Taxonomy" id="1196324"/>
    <lineage>
        <taxon>Bacteria</taxon>
        <taxon>Bacillati</taxon>
        <taxon>Bacillota</taxon>
        <taxon>Bacilli</taxon>
        <taxon>Bacillales</taxon>
        <taxon>Fictibacillaceae</taxon>
        <taxon>Fictibacillus</taxon>
    </lineage>
</organism>
<accession>I8J286</accession>
<feature type="transmembrane region" description="Helical" evidence="1">
    <location>
        <begin position="7"/>
        <end position="28"/>
    </location>
</feature>
<dbReference type="STRING" id="1196324.A374_08474"/>